<dbReference type="SUPFAM" id="SSF48264">
    <property type="entry name" value="Cytochrome P450"/>
    <property type="match status" value="1"/>
</dbReference>
<keyword evidence="5" id="KW-0408">Iron</keyword>
<dbReference type="Proteomes" id="UP000298061">
    <property type="component" value="Unassembled WGS sequence"/>
</dbReference>
<protein>
    <recommendedName>
        <fullName evidence="8">Cytochrome P450</fullName>
    </recommendedName>
</protein>
<evidence type="ECO:0000256" key="3">
    <source>
        <dbReference type="ARBA" id="ARBA00022723"/>
    </source>
</evidence>
<dbReference type="GO" id="GO:0004497">
    <property type="term" value="F:monooxygenase activity"/>
    <property type="evidence" value="ECO:0007669"/>
    <property type="project" value="InterPro"/>
</dbReference>
<dbReference type="PANTHER" id="PTHR46206">
    <property type="entry name" value="CYTOCHROME P450"/>
    <property type="match status" value="1"/>
</dbReference>
<dbReference type="STRING" id="135208.A0A4Y9ZTJ0"/>
<name>A0A4Y9ZTJ0_9AGAM</name>
<dbReference type="InterPro" id="IPR036396">
    <property type="entry name" value="Cyt_P450_sf"/>
</dbReference>
<keyword evidence="3" id="KW-0479">Metal-binding</keyword>
<dbReference type="Gene3D" id="1.10.630.10">
    <property type="entry name" value="Cytochrome P450"/>
    <property type="match status" value="1"/>
</dbReference>
<comment type="cofactor">
    <cofactor evidence="1">
        <name>heme</name>
        <dbReference type="ChEBI" id="CHEBI:30413"/>
    </cofactor>
</comment>
<proteinExistence type="inferred from homology"/>
<evidence type="ECO:0000256" key="1">
    <source>
        <dbReference type="ARBA" id="ARBA00001971"/>
    </source>
</evidence>
<comment type="similarity">
    <text evidence="2">Belongs to the cytochrome P450 family.</text>
</comment>
<keyword evidence="4" id="KW-0560">Oxidoreductase</keyword>
<evidence type="ECO:0000313" key="7">
    <source>
        <dbReference type="Proteomes" id="UP000298061"/>
    </source>
</evidence>
<dbReference type="GO" id="GO:0016705">
    <property type="term" value="F:oxidoreductase activity, acting on paired donors, with incorporation or reduction of molecular oxygen"/>
    <property type="evidence" value="ECO:0007669"/>
    <property type="project" value="InterPro"/>
</dbReference>
<organism evidence="6 7">
    <name type="scientific">Hericium alpestre</name>
    <dbReference type="NCBI Taxonomy" id="135208"/>
    <lineage>
        <taxon>Eukaryota</taxon>
        <taxon>Fungi</taxon>
        <taxon>Dikarya</taxon>
        <taxon>Basidiomycota</taxon>
        <taxon>Agaricomycotina</taxon>
        <taxon>Agaricomycetes</taxon>
        <taxon>Russulales</taxon>
        <taxon>Hericiaceae</taxon>
        <taxon>Hericium</taxon>
    </lineage>
</organism>
<dbReference type="InterPro" id="IPR001128">
    <property type="entry name" value="Cyt_P450"/>
</dbReference>
<sequence>MYRLIFGGIHQVAVSIVWVTFELADRPEYIPVLREEMYNLCGKYSVPKYAALRKAERLDSFIREVMRTKGDVLSVVREATQDTELSGYVVERGQLIFALGTHAHLNTSMQGFDAEQFDGMRWGRDGLARGHAIDALPYLWVGPLCVSRTHARYRRYVYLP</sequence>
<accession>A0A4Y9ZTJ0</accession>
<dbReference type="GO" id="GO:0005506">
    <property type="term" value="F:iron ion binding"/>
    <property type="evidence" value="ECO:0007669"/>
    <property type="project" value="InterPro"/>
</dbReference>
<comment type="caution">
    <text evidence="6">The sequence shown here is derived from an EMBL/GenBank/DDBJ whole genome shotgun (WGS) entry which is preliminary data.</text>
</comment>
<dbReference type="Pfam" id="PF00067">
    <property type="entry name" value="p450"/>
    <property type="match status" value="1"/>
</dbReference>
<evidence type="ECO:0000313" key="6">
    <source>
        <dbReference type="EMBL" id="TFY77141.1"/>
    </source>
</evidence>
<dbReference type="OrthoDB" id="1844152at2759"/>
<evidence type="ECO:0008006" key="8">
    <source>
        <dbReference type="Google" id="ProtNLM"/>
    </source>
</evidence>
<dbReference type="GO" id="GO:0020037">
    <property type="term" value="F:heme binding"/>
    <property type="evidence" value="ECO:0007669"/>
    <property type="project" value="InterPro"/>
</dbReference>
<evidence type="ECO:0000256" key="4">
    <source>
        <dbReference type="ARBA" id="ARBA00023002"/>
    </source>
</evidence>
<evidence type="ECO:0000256" key="2">
    <source>
        <dbReference type="ARBA" id="ARBA00010617"/>
    </source>
</evidence>
<dbReference type="AlphaFoldDB" id="A0A4Y9ZTJ0"/>
<keyword evidence="7" id="KW-1185">Reference proteome</keyword>
<evidence type="ECO:0000256" key="5">
    <source>
        <dbReference type="ARBA" id="ARBA00023004"/>
    </source>
</evidence>
<dbReference type="PANTHER" id="PTHR46206:SF4">
    <property type="entry name" value="P450, PUTATIVE (EUROFUNG)-RELATED"/>
    <property type="match status" value="1"/>
</dbReference>
<dbReference type="EMBL" id="SFCI01000993">
    <property type="protein sequence ID" value="TFY77141.1"/>
    <property type="molecule type" value="Genomic_DNA"/>
</dbReference>
<gene>
    <name evidence="6" type="ORF">EWM64_g6872</name>
</gene>
<reference evidence="6 7" key="1">
    <citation type="submission" date="2019-02" db="EMBL/GenBank/DDBJ databases">
        <title>Genome sequencing of the rare red list fungi Hericium alpestre (H. flagellum).</title>
        <authorList>
            <person name="Buettner E."/>
            <person name="Kellner H."/>
        </authorList>
    </citation>
    <scope>NUCLEOTIDE SEQUENCE [LARGE SCALE GENOMIC DNA]</scope>
    <source>
        <strain evidence="6 7">DSM 108284</strain>
    </source>
</reference>